<feature type="non-terminal residue" evidence="6">
    <location>
        <position position="1"/>
    </location>
</feature>
<evidence type="ECO:0000313" key="6">
    <source>
        <dbReference type="EMBL" id="RCN23787.1"/>
    </source>
</evidence>
<proteinExistence type="predicted"/>
<dbReference type="GO" id="GO:0005634">
    <property type="term" value="C:nucleus"/>
    <property type="evidence" value="ECO:0007669"/>
    <property type="project" value="TreeGrafter"/>
</dbReference>
<dbReference type="PROSITE" id="PS50865">
    <property type="entry name" value="ZF_MYND_2"/>
    <property type="match status" value="1"/>
</dbReference>
<keyword evidence="3" id="KW-0862">Zinc</keyword>
<keyword evidence="1" id="KW-0479">Metal-binding</keyword>
<keyword evidence="2 4" id="KW-0863">Zinc-finger</keyword>
<comment type="caution">
    <text evidence="6">The sequence shown here is derived from an EMBL/GenBank/DDBJ whole genome shotgun (WGS) entry which is preliminary data.</text>
</comment>
<dbReference type="Gene3D" id="6.10.140.2220">
    <property type="match status" value="1"/>
</dbReference>
<evidence type="ECO:0000313" key="7">
    <source>
        <dbReference type="Proteomes" id="UP000252519"/>
    </source>
</evidence>
<dbReference type="PANTHER" id="PTHR12197:SF251">
    <property type="entry name" value="EG:BACR7C10.4 PROTEIN"/>
    <property type="match status" value="1"/>
</dbReference>
<dbReference type="STRING" id="29170.A0A368F0U1"/>
<dbReference type="OrthoDB" id="265717at2759"/>
<dbReference type="PANTHER" id="PTHR12197">
    <property type="entry name" value="HISTONE-LYSINE N-METHYLTRANSFERASE SMYD"/>
    <property type="match status" value="1"/>
</dbReference>
<name>A0A368F0U1_ANCCA</name>
<dbReference type="SUPFAM" id="SSF144232">
    <property type="entry name" value="HIT/MYND zinc finger-like"/>
    <property type="match status" value="1"/>
</dbReference>
<dbReference type="InterPro" id="IPR002893">
    <property type="entry name" value="Znf_MYND"/>
</dbReference>
<gene>
    <name evidence="6" type="ORF">ANCCAN_30525</name>
</gene>
<reference evidence="6 7" key="1">
    <citation type="submission" date="2014-10" db="EMBL/GenBank/DDBJ databases">
        <title>Draft genome of the hookworm Ancylostoma caninum.</title>
        <authorList>
            <person name="Mitreva M."/>
        </authorList>
    </citation>
    <scope>NUCLEOTIDE SEQUENCE [LARGE SCALE GENOMIC DNA]</scope>
    <source>
        <strain evidence="6 7">Baltimore</strain>
    </source>
</reference>
<dbReference type="InterPro" id="IPR050869">
    <property type="entry name" value="H3K4_H4K5_MeTrfase"/>
</dbReference>
<evidence type="ECO:0000259" key="5">
    <source>
        <dbReference type="PROSITE" id="PS50865"/>
    </source>
</evidence>
<dbReference type="Pfam" id="PF01753">
    <property type="entry name" value="zf-MYND"/>
    <property type="match status" value="1"/>
</dbReference>
<feature type="domain" description="MYND-type" evidence="5">
    <location>
        <begin position="58"/>
        <end position="96"/>
    </location>
</feature>
<accession>A0A368F0U1</accession>
<dbReference type="EMBL" id="JOJR01024984">
    <property type="protein sequence ID" value="RCN23787.1"/>
    <property type="molecule type" value="Genomic_DNA"/>
</dbReference>
<evidence type="ECO:0000256" key="2">
    <source>
        <dbReference type="ARBA" id="ARBA00022771"/>
    </source>
</evidence>
<keyword evidence="7" id="KW-1185">Reference proteome</keyword>
<dbReference type="AlphaFoldDB" id="A0A368F0U1"/>
<protein>
    <submittedName>
        <fullName evidence="6">MYND finger</fullName>
    </submittedName>
</protein>
<sequence length="174" mass="19669">SSTFSGVLKIAEVVSRFVNVKLFCSAVCKLGFVSTEKELFEEEVFCSSLAVKHLLSYCHGCFKSGSDLRKCSGCRMFVYCSPACQKKDWPMHKNECKSCKAHDGVSNEEIRIVMRLAVKWASGDMGNTEADGVARSLSTLQYHDEALERKACQFLDDFKQVFRKHIVDDDMIKR</sequence>
<evidence type="ECO:0000256" key="1">
    <source>
        <dbReference type="ARBA" id="ARBA00022723"/>
    </source>
</evidence>
<evidence type="ECO:0000256" key="3">
    <source>
        <dbReference type="ARBA" id="ARBA00022833"/>
    </source>
</evidence>
<dbReference type="Proteomes" id="UP000252519">
    <property type="component" value="Unassembled WGS sequence"/>
</dbReference>
<dbReference type="GO" id="GO:0008270">
    <property type="term" value="F:zinc ion binding"/>
    <property type="evidence" value="ECO:0007669"/>
    <property type="project" value="UniProtKB-KW"/>
</dbReference>
<organism evidence="6 7">
    <name type="scientific">Ancylostoma caninum</name>
    <name type="common">Dog hookworm</name>
    <dbReference type="NCBI Taxonomy" id="29170"/>
    <lineage>
        <taxon>Eukaryota</taxon>
        <taxon>Metazoa</taxon>
        <taxon>Ecdysozoa</taxon>
        <taxon>Nematoda</taxon>
        <taxon>Chromadorea</taxon>
        <taxon>Rhabditida</taxon>
        <taxon>Rhabditina</taxon>
        <taxon>Rhabditomorpha</taxon>
        <taxon>Strongyloidea</taxon>
        <taxon>Ancylostomatidae</taxon>
        <taxon>Ancylostomatinae</taxon>
        <taxon>Ancylostoma</taxon>
    </lineage>
</organism>
<evidence type="ECO:0000256" key="4">
    <source>
        <dbReference type="PROSITE-ProRule" id="PRU00134"/>
    </source>
</evidence>